<dbReference type="AlphaFoldDB" id="A0A329UVK5"/>
<protein>
    <submittedName>
        <fullName evidence="1">Uncharacterized protein</fullName>
    </submittedName>
</protein>
<comment type="caution">
    <text evidence="1">The sequence shown here is derived from an EMBL/GenBank/DDBJ whole genome shotgun (WGS) entry which is preliminary data.</text>
</comment>
<dbReference type="Proteomes" id="UP000250550">
    <property type="component" value="Unassembled WGS sequence"/>
</dbReference>
<gene>
    <name evidence="1" type="ORF">C4N21_05200</name>
</gene>
<sequence length="134" mass="15737">MKLYKYSGTIEELAVERGRISYIKLFDVTDFDKAPTRLEVFGALGKYIEAIEGTDAEERYIKSDWYFDSNLYLRRIEIPGGEVGRPAKIITQSPDNIDQLEIFGQQDYIQTSKPESMSCKEIYRWSDWERQNMK</sequence>
<evidence type="ECO:0000313" key="2">
    <source>
        <dbReference type="Proteomes" id="UP000250550"/>
    </source>
</evidence>
<name>A0A329UVK5_9FIRM</name>
<proteinExistence type="predicted"/>
<dbReference type="EMBL" id="PRLF01000004">
    <property type="protein sequence ID" value="RAW66182.1"/>
    <property type="molecule type" value="Genomic_DNA"/>
</dbReference>
<reference evidence="1 2" key="1">
    <citation type="submission" date="2018-02" db="EMBL/GenBank/DDBJ databases">
        <title>Complete genome sequencing of Faecalibacterium prausnitzii strains isolated from the human gut.</title>
        <authorList>
            <person name="Fitzgerald B.C."/>
            <person name="Shkoporov A.N."/>
            <person name="Ross P.R."/>
            <person name="Hill C."/>
        </authorList>
    </citation>
    <scope>NUCLEOTIDE SEQUENCE [LARGE SCALE GENOMIC DNA]</scope>
    <source>
        <strain evidence="1 2">APC924/119</strain>
    </source>
</reference>
<accession>A0A329UVK5</accession>
<evidence type="ECO:0000313" key="1">
    <source>
        <dbReference type="EMBL" id="RAW66182.1"/>
    </source>
</evidence>
<dbReference type="RefSeq" id="WP_112121217.1">
    <property type="nucleotide sequence ID" value="NZ_PRLF01000004.1"/>
</dbReference>
<organism evidence="1 2">
    <name type="scientific">Faecalibacterium prausnitzii</name>
    <dbReference type="NCBI Taxonomy" id="853"/>
    <lineage>
        <taxon>Bacteria</taxon>
        <taxon>Bacillati</taxon>
        <taxon>Bacillota</taxon>
        <taxon>Clostridia</taxon>
        <taxon>Eubacteriales</taxon>
        <taxon>Oscillospiraceae</taxon>
        <taxon>Faecalibacterium</taxon>
    </lineage>
</organism>